<gene>
    <name evidence="7" type="ORF">QOZ93_000570</name>
</gene>
<dbReference type="Proteomes" id="UP001224418">
    <property type="component" value="Unassembled WGS sequence"/>
</dbReference>
<dbReference type="Pfam" id="PF02361">
    <property type="entry name" value="CbiQ"/>
    <property type="match status" value="1"/>
</dbReference>
<evidence type="ECO:0000256" key="4">
    <source>
        <dbReference type="ARBA" id="ARBA00022989"/>
    </source>
</evidence>
<evidence type="ECO:0000256" key="6">
    <source>
        <dbReference type="SAM" id="Phobius"/>
    </source>
</evidence>
<dbReference type="InterPro" id="IPR051611">
    <property type="entry name" value="ECF_transporter_component"/>
</dbReference>
<evidence type="ECO:0000256" key="2">
    <source>
        <dbReference type="ARBA" id="ARBA00022475"/>
    </source>
</evidence>
<keyword evidence="5 6" id="KW-0472">Membrane</keyword>
<dbReference type="EMBL" id="JAUSWN010000003">
    <property type="protein sequence ID" value="MDQ0478842.1"/>
    <property type="molecule type" value="Genomic_DNA"/>
</dbReference>
<protein>
    <submittedName>
        <fullName evidence="7">Energy-coupling factor transport system permease protein</fullName>
    </submittedName>
</protein>
<dbReference type="PANTHER" id="PTHR34857:SF2">
    <property type="entry name" value="SLL0384 PROTEIN"/>
    <property type="match status" value="1"/>
</dbReference>
<sequence length="228" mass="25554">MITSTKKGILVLDPRTKIILLLAINIFIFTNSSVKMEVIIISCIALLLVLSGLPKVAIKGIIIYIALVGSMYLILPYLPKILVSTANILFVFIRKVLPCGMLGSLLIKTTPIRLIMWSLQQWKVPQTITIPLSITIRYFPALKEEFYCIHDAMNLRNVKGIFKKIEYIYVPLLVSASHTADELSEAIVTRGIENPKSKTCAVQIKFKLQDYIIIGISIIILVLVFIPV</sequence>
<proteinExistence type="predicted"/>
<dbReference type="CDD" id="cd16914">
    <property type="entry name" value="EcfT"/>
    <property type="match status" value="1"/>
</dbReference>
<dbReference type="RefSeq" id="WP_307355029.1">
    <property type="nucleotide sequence ID" value="NZ_BAAACJ010000025.1"/>
</dbReference>
<dbReference type="InterPro" id="IPR003339">
    <property type="entry name" value="ABC/ECF_trnsptr_transmembrane"/>
</dbReference>
<evidence type="ECO:0000256" key="5">
    <source>
        <dbReference type="ARBA" id="ARBA00023136"/>
    </source>
</evidence>
<feature type="transmembrane region" description="Helical" evidence="6">
    <location>
        <begin position="208"/>
        <end position="226"/>
    </location>
</feature>
<evidence type="ECO:0000256" key="3">
    <source>
        <dbReference type="ARBA" id="ARBA00022692"/>
    </source>
</evidence>
<evidence type="ECO:0000313" key="8">
    <source>
        <dbReference type="Proteomes" id="UP001224418"/>
    </source>
</evidence>
<dbReference type="PANTHER" id="PTHR34857">
    <property type="entry name" value="SLL0384 PROTEIN"/>
    <property type="match status" value="1"/>
</dbReference>
<organism evidence="7 8">
    <name type="scientific">Hathewaya limosa</name>
    <name type="common">Clostridium limosum</name>
    <dbReference type="NCBI Taxonomy" id="1536"/>
    <lineage>
        <taxon>Bacteria</taxon>
        <taxon>Bacillati</taxon>
        <taxon>Bacillota</taxon>
        <taxon>Clostridia</taxon>
        <taxon>Eubacteriales</taxon>
        <taxon>Clostridiaceae</taxon>
        <taxon>Hathewaya</taxon>
    </lineage>
</organism>
<name>A0ABU0JSD6_HATLI</name>
<evidence type="ECO:0000256" key="1">
    <source>
        <dbReference type="ARBA" id="ARBA00004141"/>
    </source>
</evidence>
<keyword evidence="3 6" id="KW-0812">Transmembrane</keyword>
<comment type="subcellular location">
    <subcellularLocation>
        <location evidence="1">Membrane</location>
        <topology evidence="1">Multi-pass membrane protein</topology>
    </subcellularLocation>
</comment>
<keyword evidence="2" id="KW-1003">Cell membrane</keyword>
<keyword evidence="4 6" id="KW-1133">Transmembrane helix</keyword>
<comment type="caution">
    <text evidence="7">The sequence shown here is derived from an EMBL/GenBank/DDBJ whole genome shotgun (WGS) entry which is preliminary data.</text>
</comment>
<feature type="transmembrane region" description="Helical" evidence="6">
    <location>
        <begin position="56"/>
        <end position="75"/>
    </location>
</feature>
<accession>A0ABU0JSD6</accession>
<reference evidence="7 8" key="1">
    <citation type="submission" date="2023-07" db="EMBL/GenBank/DDBJ databases">
        <title>Genomic Encyclopedia of Type Strains, Phase IV (KMG-IV): sequencing the most valuable type-strain genomes for metagenomic binning, comparative biology and taxonomic classification.</title>
        <authorList>
            <person name="Goeker M."/>
        </authorList>
    </citation>
    <scope>NUCLEOTIDE SEQUENCE [LARGE SCALE GENOMIC DNA]</scope>
    <source>
        <strain evidence="7 8">DSM 1400</strain>
    </source>
</reference>
<evidence type="ECO:0000313" key="7">
    <source>
        <dbReference type="EMBL" id="MDQ0478842.1"/>
    </source>
</evidence>
<keyword evidence="8" id="KW-1185">Reference proteome</keyword>
<feature type="transmembrane region" description="Helical" evidence="6">
    <location>
        <begin position="18"/>
        <end position="49"/>
    </location>
</feature>